<reference evidence="1 2" key="1">
    <citation type="submission" date="2019-06" db="EMBL/GenBank/DDBJ databases">
        <authorList>
            <person name="Palmer J.M."/>
        </authorList>
    </citation>
    <scope>NUCLEOTIDE SEQUENCE [LARGE SCALE GENOMIC DNA]</scope>
    <source>
        <strain evidence="1 2">TWF703</strain>
    </source>
</reference>
<name>A0A7C8JJW1_ORBOL</name>
<accession>A0A7C8JJW1</accession>
<evidence type="ECO:0000313" key="2">
    <source>
        <dbReference type="Proteomes" id="UP000480548"/>
    </source>
</evidence>
<dbReference type="EMBL" id="WIQZ01000068">
    <property type="protein sequence ID" value="KAF3128662.1"/>
    <property type="molecule type" value="Genomic_DNA"/>
</dbReference>
<proteinExistence type="predicted"/>
<dbReference type="Proteomes" id="UP000480548">
    <property type="component" value="Unassembled WGS sequence"/>
</dbReference>
<organism evidence="1 2">
    <name type="scientific">Orbilia oligospora</name>
    <name type="common">Nematode-trapping fungus</name>
    <name type="synonym">Arthrobotrys oligospora</name>
    <dbReference type="NCBI Taxonomy" id="2813651"/>
    <lineage>
        <taxon>Eukaryota</taxon>
        <taxon>Fungi</taxon>
        <taxon>Dikarya</taxon>
        <taxon>Ascomycota</taxon>
        <taxon>Pezizomycotina</taxon>
        <taxon>Orbiliomycetes</taxon>
        <taxon>Orbiliales</taxon>
        <taxon>Orbiliaceae</taxon>
        <taxon>Orbilia</taxon>
    </lineage>
</organism>
<dbReference type="AlphaFoldDB" id="A0A7C8JJW1"/>
<sequence length="109" mass="12928">MGYSDEPNFRAQNERIELQTDCIVPKEVHEFMVHSCQNDPFLRGTTSIIRPRDLLPTKDIDLTPKTRLRWISRFKLYKPGLWHGVWCQINVVVDNQEWKNRCRTEAKTA</sequence>
<gene>
    <name evidence="1" type="ORF">TWF703_009243</name>
</gene>
<protein>
    <submittedName>
        <fullName evidence="1">Uncharacterized protein</fullName>
    </submittedName>
</protein>
<evidence type="ECO:0000313" key="1">
    <source>
        <dbReference type="EMBL" id="KAF3128662.1"/>
    </source>
</evidence>
<comment type="caution">
    <text evidence="1">The sequence shown here is derived from an EMBL/GenBank/DDBJ whole genome shotgun (WGS) entry which is preliminary data.</text>
</comment>